<dbReference type="InterPro" id="IPR037523">
    <property type="entry name" value="VOC_core"/>
</dbReference>
<organism evidence="3 4">
    <name type="scientific">Spirobacillus cienkowskii</name>
    <dbReference type="NCBI Taxonomy" id="495820"/>
    <lineage>
        <taxon>Bacteria</taxon>
        <taxon>Pseudomonadati</taxon>
        <taxon>Bdellovibrionota</taxon>
        <taxon>Oligoflexia</taxon>
        <taxon>Silvanigrellales</taxon>
        <taxon>Spirobacillus</taxon>
    </lineage>
</organism>
<reference evidence="3" key="1">
    <citation type="submission" date="2018-04" db="EMBL/GenBank/DDBJ databases">
        <title>Draft genome sequence of the Candidatus Spirobacillus cienkowskii, a pathogen of freshwater Daphnia species, reconstructed from hemolymph metagenomic reads.</title>
        <authorList>
            <person name="Bresciani L."/>
            <person name="Lemos L.N."/>
            <person name="Wale N."/>
            <person name="Lin J.Y."/>
            <person name="Fernandes G.R."/>
            <person name="Duffy M.A."/>
            <person name="Rodrigues J.M."/>
        </authorList>
    </citation>
    <scope>NUCLEOTIDE SEQUENCE [LARGE SCALE GENOMIC DNA]</scope>
    <source>
        <strain evidence="3">Binning01</strain>
    </source>
</reference>
<dbReference type="Gene3D" id="3.30.720.110">
    <property type="match status" value="1"/>
</dbReference>
<evidence type="ECO:0000313" key="3">
    <source>
        <dbReference type="EMBL" id="RDB36379.1"/>
    </source>
</evidence>
<proteinExistence type="predicted"/>
<gene>
    <name evidence="3" type="ORF">DCC88_05100</name>
</gene>
<dbReference type="PROSITE" id="PS51819">
    <property type="entry name" value="VOC"/>
    <property type="match status" value="1"/>
</dbReference>
<accession>A0A369KNY4</accession>
<evidence type="ECO:0000256" key="1">
    <source>
        <dbReference type="SAM" id="MobiDB-lite"/>
    </source>
</evidence>
<dbReference type="InterPro" id="IPR004360">
    <property type="entry name" value="Glyas_Fos-R_dOase_dom"/>
</dbReference>
<dbReference type="Gene3D" id="3.30.720.120">
    <property type="match status" value="1"/>
</dbReference>
<comment type="caution">
    <text evidence="3">The sequence shown here is derived from an EMBL/GenBank/DDBJ whole genome shotgun (WGS) entry which is preliminary data.</text>
</comment>
<sequence>MDPRPARMPWLAPYLAVKNLDRSVDFYSKAFGFKAKGMKDNYGQISHMNFFHKNTVLFMLHPEGSAGNPSRSPSTLNVNASQSFYVFVDNVDKVYEKAISNGARSVMSPEDTYWGDRVCSVVDLDGYSWSFAKYLKSKAPAKKKKTTKKTGTKKTTKKSPAKKKKTTKKATKKTIKKKTKSKKK</sequence>
<dbReference type="AlphaFoldDB" id="A0A369KNY4"/>
<dbReference type="InterPro" id="IPR029068">
    <property type="entry name" value="Glyas_Bleomycin-R_OHBP_Dase"/>
</dbReference>
<protein>
    <submittedName>
        <fullName evidence="3">VOC family protein</fullName>
    </submittedName>
</protein>
<keyword evidence="4" id="KW-1185">Reference proteome</keyword>
<dbReference type="RefSeq" id="WP_338637653.1">
    <property type="nucleotide sequence ID" value="NZ_CP146516.1"/>
</dbReference>
<feature type="region of interest" description="Disordered" evidence="1">
    <location>
        <begin position="139"/>
        <end position="184"/>
    </location>
</feature>
<dbReference type="PANTHER" id="PTHR34109">
    <property type="entry name" value="BNAUNNG04460D PROTEIN-RELATED"/>
    <property type="match status" value="1"/>
</dbReference>
<dbReference type="Proteomes" id="UP000253934">
    <property type="component" value="Unassembled WGS sequence"/>
</dbReference>
<dbReference type="Pfam" id="PF00903">
    <property type="entry name" value="Glyoxalase"/>
    <property type="match status" value="1"/>
</dbReference>
<evidence type="ECO:0000313" key="4">
    <source>
        <dbReference type="Proteomes" id="UP000253934"/>
    </source>
</evidence>
<dbReference type="EMBL" id="QOVW01000061">
    <property type="protein sequence ID" value="RDB36379.1"/>
    <property type="molecule type" value="Genomic_DNA"/>
</dbReference>
<feature type="domain" description="VOC" evidence="2">
    <location>
        <begin position="7"/>
        <end position="134"/>
    </location>
</feature>
<evidence type="ECO:0000259" key="2">
    <source>
        <dbReference type="PROSITE" id="PS51819"/>
    </source>
</evidence>
<name>A0A369KNY4_9BACT</name>
<dbReference type="SUPFAM" id="SSF54593">
    <property type="entry name" value="Glyoxalase/Bleomycin resistance protein/Dihydroxybiphenyl dioxygenase"/>
    <property type="match status" value="1"/>
</dbReference>